<sequence>MTKEEKLYFTSIDDTFCQELKHYSKEDLEEFNYNLIEAEPDDGKSGFIWCSYKGECVEKYECKKSECPYYKSKSGRGKCQNKGSLYWHGKKINVRSEFERL</sequence>
<evidence type="ECO:0000313" key="1">
    <source>
        <dbReference type="EMBL" id="MDM1073672.1"/>
    </source>
</evidence>
<reference evidence="1" key="2">
    <citation type="journal article" date="2022" name="Sci. Total Environ.">
        <title>Prevalence, transmission, and molecular epidemiology of tet(X)-positive bacteria among humans, animals, and environmental niches in China: An epidemiological, and genomic-based study.</title>
        <authorList>
            <person name="Dong N."/>
            <person name="Zeng Y."/>
            <person name="Cai C."/>
            <person name="Sun C."/>
            <person name="Lu J."/>
            <person name="Liu C."/>
            <person name="Zhou H."/>
            <person name="Sun Q."/>
            <person name="Shu L."/>
            <person name="Wang H."/>
            <person name="Wang Y."/>
            <person name="Wang S."/>
            <person name="Wu C."/>
            <person name="Chan E.W."/>
            <person name="Chen G."/>
            <person name="Shen Z."/>
            <person name="Chen S."/>
            <person name="Zhang R."/>
        </authorList>
    </citation>
    <scope>NUCLEOTIDE SEQUENCE</scope>
    <source>
        <strain evidence="1">R655-4</strain>
    </source>
</reference>
<comment type="caution">
    <text evidence="1">The sequence shown here is derived from an EMBL/GenBank/DDBJ whole genome shotgun (WGS) entry which is preliminary data.</text>
</comment>
<dbReference type="EMBL" id="JACAGJ010000008">
    <property type="protein sequence ID" value="MDM1073672.1"/>
    <property type="molecule type" value="Genomic_DNA"/>
</dbReference>
<dbReference type="AlphaFoldDB" id="A0AAJ1V913"/>
<accession>A0AAJ1V913</accession>
<protein>
    <submittedName>
        <fullName evidence="1">Uncharacterized protein</fullName>
    </submittedName>
</protein>
<evidence type="ECO:0000313" key="2">
    <source>
        <dbReference type="Proteomes" id="UP001170959"/>
    </source>
</evidence>
<dbReference type="RefSeq" id="WP_286494120.1">
    <property type="nucleotide sequence ID" value="NZ_JACAGJ010000008.1"/>
</dbReference>
<name>A0AAJ1V913_9FLAO</name>
<organism evidence="1 2">
    <name type="scientific">Empedobacter brevis</name>
    <dbReference type="NCBI Taxonomy" id="247"/>
    <lineage>
        <taxon>Bacteria</taxon>
        <taxon>Pseudomonadati</taxon>
        <taxon>Bacteroidota</taxon>
        <taxon>Flavobacteriia</taxon>
        <taxon>Flavobacteriales</taxon>
        <taxon>Weeksellaceae</taxon>
        <taxon>Empedobacter</taxon>
    </lineage>
</organism>
<proteinExistence type="predicted"/>
<dbReference type="Proteomes" id="UP001170959">
    <property type="component" value="Unassembled WGS sequence"/>
</dbReference>
<gene>
    <name evidence="1" type="ORF">HX001_14375</name>
</gene>
<reference evidence="1" key="1">
    <citation type="submission" date="2020-06" db="EMBL/GenBank/DDBJ databases">
        <authorList>
            <person name="Dong N."/>
        </authorList>
    </citation>
    <scope>NUCLEOTIDE SEQUENCE</scope>
    <source>
        <strain evidence="1">R655-4</strain>
    </source>
</reference>